<feature type="transmembrane region" description="Helical" evidence="2">
    <location>
        <begin position="20"/>
        <end position="42"/>
    </location>
</feature>
<dbReference type="KEGG" id="ssyi:EKG83_40000"/>
<evidence type="ECO:0000313" key="3">
    <source>
        <dbReference type="EMBL" id="QFZ22794.1"/>
    </source>
</evidence>
<proteinExistence type="predicted"/>
<feature type="compositionally biased region" description="Pro residues" evidence="1">
    <location>
        <begin position="124"/>
        <end position="135"/>
    </location>
</feature>
<feature type="region of interest" description="Disordered" evidence="1">
    <location>
        <begin position="59"/>
        <end position="159"/>
    </location>
</feature>
<feature type="compositionally biased region" description="Basic and acidic residues" evidence="1">
    <location>
        <begin position="87"/>
        <end position="103"/>
    </location>
</feature>
<name>A0A5Q0HA14_SACSY</name>
<dbReference type="Proteomes" id="UP000325787">
    <property type="component" value="Chromosome"/>
</dbReference>
<gene>
    <name evidence="3" type="ORF">EKG83_40000</name>
</gene>
<evidence type="ECO:0000256" key="1">
    <source>
        <dbReference type="SAM" id="MobiDB-lite"/>
    </source>
</evidence>
<keyword evidence="2" id="KW-1133">Transmembrane helix</keyword>
<dbReference type="AlphaFoldDB" id="A0A5Q0HA14"/>
<organism evidence="3 4">
    <name type="scientific">Saccharothrix syringae</name>
    <name type="common">Nocardiopsis syringae</name>
    <dbReference type="NCBI Taxonomy" id="103733"/>
    <lineage>
        <taxon>Bacteria</taxon>
        <taxon>Bacillati</taxon>
        <taxon>Actinomycetota</taxon>
        <taxon>Actinomycetes</taxon>
        <taxon>Pseudonocardiales</taxon>
        <taxon>Pseudonocardiaceae</taxon>
        <taxon>Saccharothrix</taxon>
    </lineage>
</organism>
<feature type="compositionally biased region" description="Low complexity" evidence="1">
    <location>
        <begin position="136"/>
        <end position="159"/>
    </location>
</feature>
<keyword evidence="2" id="KW-0472">Membrane</keyword>
<feature type="compositionally biased region" description="Low complexity" evidence="1">
    <location>
        <begin position="59"/>
        <end position="81"/>
    </location>
</feature>
<sequence>MALFEEDHQASPEKKVSSVVLLAAGGAVVATVIATLASMLAAEGPQAVPPAPRAEVSDVVETSVTTAPDGSTSTVVVTVSTRVAVPRPDEAKGPRREDERPQPGREPAPAVEVPSQPQLTSAPPSNPPSDPPASPGPISSSASPTQPATTAPVTTTGSD</sequence>
<evidence type="ECO:0000256" key="2">
    <source>
        <dbReference type="SAM" id="Phobius"/>
    </source>
</evidence>
<accession>A0A5Q0HA14</accession>
<protein>
    <submittedName>
        <fullName evidence="3">Uncharacterized protein</fullName>
    </submittedName>
</protein>
<keyword evidence="2" id="KW-0812">Transmembrane</keyword>
<keyword evidence="4" id="KW-1185">Reference proteome</keyword>
<dbReference type="RefSeq" id="WP_153278734.1">
    <property type="nucleotide sequence ID" value="NZ_CP034550.1"/>
</dbReference>
<dbReference type="EMBL" id="CP034550">
    <property type="protein sequence ID" value="QFZ22794.1"/>
    <property type="molecule type" value="Genomic_DNA"/>
</dbReference>
<reference evidence="4" key="1">
    <citation type="journal article" date="2021" name="Curr. Microbiol.">
        <title>Complete genome of nocamycin-producing strain Saccharothrix syringae NRRL B-16468 reveals the biosynthetic potential for secondary metabolites.</title>
        <authorList>
            <person name="Mo X."/>
            <person name="Yang S."/>
        </authorList>
    </citation>
    <scope>NUCLEOTIDE SEQUENCE [LARGE SCALE GENOMIC DNA]</scope>
    <source>
        <strain evidence="4">ATCC 51364 / DSM 43886 / JCM 6844 / KCTC 9398 / NBRC 14523 / NRRL B-16468 / INA 2240</strain>
    </source>
</reference>
<evidence type="ECO:0000313" key="4">
    <source>
        <dbReference type="Proteomes" id="UP000325787"/>
    </source>
</evidence>